<dbReference type="RefSeq" id="XP_064676664.1">
    <property type="nucleotide sequence ID" value="XM_064825446.1"/>
</dbReference>
<dbReference type="GeneID" id="89949853"/>
<comment type="caution">
    <text evidence="2">The sequence shown here is derived from an EMBL/GenBank/DDBJ whole genome shotgun (WGS) entry which is preliminary data.</text>
</comment>
<dbReference type="AlphaFoldDB" id="A0AAN7D4L4"/>
<keyword evidence="3" id="KW-1185">Reference proteome</keyword>
<organism evidence="2 3">
    <name type="scientific">Mucor velutinosus</name>
    <dbReference type="NCBI Taxonomy" id="708070"/>
    <lineage>
        <taxon>Eukaryota</taxon>
        <taxon>Fungi</taxon>
        <taxon>Fungi incertae sedis</taxon>
        <taxon>Mucoromycota</taxon>
        <taxon>Mucoromycotina</taxon>
        <taxon>Mucoromycetes</taxon>
        <taxon>Mucorales</taxon>
        <taxon>Mucorineae</taxon>
        <taxon>Mucoraceae</taxon>
        <taxon>Mucor</taxon>
    </lineage>
</organism>
<name>A0AAN7D4L4_9FUNG</name>
<feature type="compositionally biased region" description="Low complexity" evidence="1">
    <location>
        <begin position="118"/>
        <end position="142"/>
    </location>
</feature>
<protein>
    <submittedName>
        <fullName evidence="2">Uncharacterized protein</fullName>
    </submittedName>
</protein>
<dbReference type="EMBL" id="JASEJX010000034">
    <property type="protein sequence ID" value="KAK4509998.1"/>
    <property type="molecule type" value="Genomic_DNA"/>
</dbReference>
<reference evidence="2 3" key="1">
    <citation type="submission" date="2022-11" db="EMBL/GenBank/DDBJ databases">
        <title>Mucor velutinosus strain NIH1002 WGS.</title>
        <authorList>
            <person name="Subramanian P."/>
            <person name="Mullikin J.C."/>
            <person name="Segre J.A."/>
            <person name="Zelazny A.M."/>
        </authorList>
    </citation>
    <scope>NUCLEOTIDE SEQUENCE [LARGE SCALE GENOMIC DNA]</scope>
    <source>
        <strain evidence="2 3">NIH1002</strain>
    </source>
</reference>
<proteinExistence type="predicted"/>
<accession>A0AAN7D4L4</accession>
<evidence type="ECO:0000256" key="1">
    <source>
        <dbReference type="SAM" id="MobiDB-lite"/>
    </source>
</evidence>
<evidence type="ECO:0000313" key="2">
    <source>
        <dbReference type="EMBL" id="KAK4509998.1"/>
    </source>
</evidence>
<evidence type="ECO:0000313" key="3">
    <source>
        <dbReference type="Proteomes" id="UP001304243"/>
    </source>
</evidence>
<sequence>MESTSIDGIASYYPAIESAIESVSGGKLSLAGVIDKLHIDIVNLFNGECISKYKRDWVRSVMAFAKNKDIDMPTTPKPNWEDIYGTVIDRMLNKGYNFQKFQKPISCKISQASQSSSSTATACTDSSSTSTSTNTESGSESAGVDPQRVKLPALTAADRANILERYNALDPKKMWRLSNGTVVEERMCKCAMEQQHEHMAHSFILDAKDEGWLKYFTRSELNEISAYKAIQLPEAPEEVVNYLNTLKSDTAEDLTDKVEHQKLPLNSDRKWIQDSYSQCIRLINSGFLPSDKNTTEAGLIKRVWSCIDACFDYSSKIRCISGEKCSKSSADAKNATRWDIKCR</sequence>
<feature type="region of interest" description="Disordered" evidence="1">
    <location>
        <begin position="118"/>
        <end position="148"/>
    </location>
</feature>
<dbReference type="Proteomes" id="UP001304243">
    <property type="component" value="Unassembled WGS sequence"/>
</dbReference>
<gene>
    <name evidence="2" type="ORF">ATC70_006167</name>
</gene>